<dbReference type="OrthoDB" id="3631067at2759"/>
<proteinExistence type="predicted"/>
<name>A0A139HTA7_9PEZI</name>
<dbReference type="Gene3D" id="3.30.9.10">
    <property type="entry name" value="D-Amino Acid Oxidase, subunit A, domain 2"/>
    <property type="match status" value="1"/>
</dbReference>
<protein>
    <recommendedName>
        <fullName evidence="3">FAD dependent oxidoreductase domain-containing protein</fullName>
    </recommendedName>
</protein>
<comment type="caution">
    <text evidence="1">The sequence shown here is derived from an EMBL/GenBank/DDBJ whole genome shotgun (WGS) entry which is preliminary data.</text>
</comment>
<dbReference type="EMBL" id="LFZN01000011">
    <property type="protein sequence ID" value="KXT05705.1"/>
    <property type="molecule type" value="Genomic_DNA"/>
</dbReference>
<accession>A0A139HTA7</accession>
<keyword evidence="2" id="KW-1185">Reference proteome</keyword>
<dbReference type="Proteomes" id="UP000070133">
    <property type="component" value="Unassembled WGS sequence"/>
</dbReference>
<reference evidence="1" key="1">
    <citation type="submission" date="2015-07" db="EMBL/GenBank/DDBJ databases">
        <title>Comparative genomics of the Sigatoka disease complex on banana suggests a link between parallel evolutionary changes in Pseudocercospora fijiensis and Pseudocercospora eumusae and increased virulence on the banana host.</title>
        <authorList>
            <person name="Chang T.-C."/>
            <person name="Salvucci A."/>
            <person name="Crous P.W."/>
            <person name="Stergiopoulos I."/>
        </authorList>
    </citation>
    <scope>NUCLEOTIDE SEQUENCE [LARGE SCALE GENOMIC DNA]</scope>
    <source>
        <strain evidence="1">CBS 114824</strain>
    </source>
</reference>
<sequence>MPVIDITDFSYINIKDTGCSWGAHSIPRDGAYHPSDTQPWEAQQKTIEFTRWILSELTEAEIESSRCPQANDLAAFDYNWLLGYHPDSPNSLLIATGGSGHSFKNLPNVGKYIVQTLEGSLDKELSELWKWRPDRIGKFPSLEERARRPKLHLKDATGWKHEVTSKL</sequence>
<evidence type="ECO:0008006" key="3">
    <source>
        <dbReference type="Google" id="ProtNLM"/>
    </source>
</evidence>
<evidence type="ECO:0000313" key="1">
    <source>
        <dbReference type="EMBL" id="KXT05705.1"/>
    </source>
</evidence>
<dbReference type="InterPro" id="IPR036188">
    <property type="entry name" value="FAD/NAD-bd_sf"/>
</dbReference>
<gene>
    <name evidence="1" type="ORF">AC578_5593</name>
</gene>
<dbReference type="Gene3D" id="3.50.50.60">
    <property type="entry name" value="FAD/NAD(P)-binding domain"/>
    <property type="match status" value="1"/>
</dbReference>
<evidence type="ECO:0000313" key="2">
    <source>
        <dbReference type="Proteomes" id="UP000070133"/>
    </source>
</evidence>
<organism evidence="1 2">
    <name type="scientific">Pseudocercospora eumusae</name>
    <dbReference type="NCBI Taxonomy" id="321146"/>
    <lineage>
        <taxon>Eukaryota</taxon>
        <taxon>Fungi</taxon>
        <taxon>Dikarya</taxon>
        <taxon>Ascomycota</taxon>
        <taxon>Pezizomycotina</taxon>
        <taxon>Dothideomycetes</taxon>
        <taxon>Dothideomycetidae</taxon>
        <taxon>Mycosphaerellales</taxon>
        <taxon>Mycosphaerellaceae</taxon>
        <taxon>Pseudocercospora</taxon>
    </lineage>
</organism>
<dbReference type="AlphaFoldDB" id="A0A139HTA7"/>
<dbReference type="STRING" id="321146.A0A139HTA7"/>